<keyword evidence="1" id="KW-0812">Transmembrane</keyword>
<dbReference type="EMBL" id="AP022870">
    <property type="protein sequence ID" value="BCB75222.1"/>
    <property type="molecule type" value="Genomic_DNA"/>
</dbReference>
<feature type="transmembrane region" description="Helical" evidence="1">
    <location>
        <begin position="29"/>
        <end position="49"/>
    </location>
</feature>
<keyword evidence="1" id="KW-0472">Membrane</keyword>
<protein>
    <recommendedName>
        <fullName evidence="2">Amidase domain-containing protein</fullName>
    </recommendedName>
</protein>
<dbReference type="Proteomes" id="UP000502508">
    <property type="component" value="Chromosome"/>
</dbReference>
<keyword evidence="4" id="KW-1185">Reference proteome</keyword>
<evidence type="ECO:0000256" key="1">
    <source>
        <dbReference type="SAM" id="Phobius"/>
    </source>
</evidence>
<evidence type="ECO:0000313" key="4">
    <source>
        <dbReference type="Proteomes" id="UP000502508"/>
    </source>
</evidence>
<keyword evidence="1" id="KW-1133">Transmembrane helix</keyword>
<dbReference type="PANTHER" id="PTHR42678">
    <property type="entry name" value="AMIDASE"/>
    <property type="match status" value="1"/>
</dbReference>
<dbReference type="Gene3D" id="3.90.1300.10">
    <property type="entry name" value="Amidase signature (AS) domain"/>
    <property type="match status" value="2"/>
</dbReference>
<feature type="domain" description="Amidase" evidence="2">
    <location>
        <begin position="586"/>
        <end position="984"/>
    </location>
</feature>
<dbReference type="AlphaFoldDB" id="A0A6F8XN10"/>
<evidence type="ECO:0000313" key="3">
    <source>
        <dbReference type="EMBL" id="BCB75222.1"/>
    </source>
</evidence>
<dbReference type="SUPFAM" id="SSF75304">
    <property type="entry name" value="Amidase signature (AS) enzymes"/>
    <property type="match status" value="2"/>
</dbReference>
<accession>A0A6F8XN10</accession>
<gene>
    <name evidence="3" type="ORF">Pflav_016320</name>
</gene>
<dbReference type="Pfam" id="PF01425">
    <property type="entry name" value="Amidase"/>
    <property type="match status" value="2"/>
</dbReference>
<feature type="domain" description="Amidase" evidence="2">
    <location>
        <begin position="77"/>
        <end position="393"/>
    </location>
</feature>
<dbReference type="InterPro" id="IPR036928">
    <property type="entry name" value="AS_sf"/>
</dbReference>
<proteinExistence type="predicted"/>
<reference evidence="3 4" key="1">
    <citation type="submission" date="2020-03" db="EMBL/GenBank/DDBJ databases">
        <title>Whole genome shotgun sequence of Phytohabitans flavus NBRC 107702.</title>
        <authorList>
            <person name="Komaki H."/>
            <person name="Tamura T."/>
        </authorList>
    </citation>
    <scope>NUCLEOTIDE SEQUENCE [LARGE SCALE GENOMIC DNA]</scope>
    <source>
        <strain evidence="3 4">NBRC 107702</strain>
    </source>
</reference>
<dbReference type="InterPro" id="IPR023631">
    <property type="entry name" value="Amidase_dom"/>
</dbReference>
<dbReference type="PANTHER" id="PTHR42678:SF2">
    <property type="entry name" value="AMIDASE FAMILY PROTEIN (AFU_ORTHOLOGUE AFUA_6G14410)"/>
    <property type="match status" value="1"/>
</dbReference>
<evidence type="ECO:0000259" key="2">
    <source>
        <dbReference type="Pfam" id="PF01425"/>
    </source>
</evidence>
<name>A0A6F8XN10_9ACTN</name>
<reference evidence="3 4" key="2">
    <citation type="submission" date="2020-03" db="EMBL/GenBank/DDBJ databases">
        <authorList>
            <person name="Ichikawa N."/>
            <person name="Kimura A."/>
            <person name="Kitahashi Y."/>
            <person name="Uohara A."/>
        </authorList>
    </citation>
    <scope>NUCLEOTIDE SEQUENCE [LARGE SCALE GENOMIC DNA]</scope>
    <source>
        <strain evidence="3 4">NBRC 107702</strain>
    </source>
</reference>
<sequence length="1065" mass="109629">MSVHLLRAGVPFVAAEASGSGESMRAHRLVLIAAVVALGIGLVPARAAADRPLDLEMTSATQLGAMMASGRLSSYKLTREYLERIAAVNQRGPALNAVRSLNPDALEEARESDRVRRRSGPRGPLEGLPVLLKDNVDVAGMPSTAGSIVLEHSVPDRDATVVRKLRAAGAVILGKVNLTEFAAYVSNNQQSGNSSLGGQVLNPYDTAADPGGSSSGSGVAAAAGLAALTIGSDSEGSIISPASQNGVVGIRPSTGLWSRHGVVPISDTQDTLGPLTQTVSDAALLLGPLTGVDPADPKTAASAGVAGTDYTKALKADALRGARIGVMGSNNAQYNAARAEVESLGATVVQIPVPNFPTADPILPREFRRDLTNYLTQLPPSAPIKSFDEAYAYLKAHPEEGLKYGDSRMGPSSMFHLEIPSEQAEYEATRDAEIARAKVYLDGLLDQGPGPADDLDAVLQLQLGLISPASFAGYPIVSVPGGYSASTNNPVNVTFVGRRFSEFNLIGYAYAYEQATHNRRPPSEVNPASWRCVPGPRFKPHSCPPFSGSAGPLSDALVPPTLDLQRLTIAEVQRRFAAGTLTSAQLVRAYLDRIRFVNAQGPGINAVRAIDPSATAQAAEADKKRRRGVAGGPLAGIPVLVSDTIDVAGMPTTAGSLALEHNVARHDAQLVQRLRRAGAIILGKANVTELSGMMSTSMPAGYGGLSGQVLNPYDVRSSLNGSNAGAVAAAAAGLAAVTVGVEADATTTGSGGNAGNPASPSIVVPATAGGVVGMRPTYGLIGRTGVLPVARSQETPGPIGRTVPDVATLLTALVGPDPHDDAAAGAQPADYTAALDKTALAGKRIGVIAPTSGVSVQPFANAVALVTSLGATAVPLTAPARPRTPSVVDRELGRDVAGYLASHRGPVRSLADIVAFNNAHAADELKFGQGRLDAAAMIDLSDPATAAGYQADLTAGRAASRAYIDNLLANGGAPVDAILSPTATFAEVGTRAGYPQISVPAGYDPTRRRPVAISFTGTGGDDAKLIAYAYAYERAAQIHQPPSVINPQTWHCVAPIVYVPRTCGP</sequence>
<organism evidence="3 4">
    <name type="scientific">Phytohabitans flavus</name>
    <dbReference type="NCBI Taxonomy" id="1076124"/>
    <lineage>
        <taxon>Bacteria</taxon>
        <taxon>Bacillati</taxon>
        <taxon>Actinomycetota</taxon>
        <taxon>Actinomycetes</taxon>
        <taxon>Micromonosporales</taxon>
        <taxon>Micromonosporaceae</taxon>
    </lineage>
</organism>
<dbReference type="KEGG" id="pfla:Pflav_016320"/>